<accession>A0ABR7A047</accession>
<dbReference type="Proteomes" id="UP000654304">
    <property type="component" value="Unassembled WGS sequence"/>
</dbReference>
<sequence length="50" mass="5643">MMGILLLVLLLLLLGTVPIWPHSRQWGYRPSGLVSVILIILIFMALSDRL</sequence>
<comment type="caution">
    <text evidence="2">The sequence shown here is derived from an EMBL/GenBank/DDBJ whole genome shotgun (WGS) entry which is preliminary data.</text>
</comment>
<gene>
    <name evidence="2" type="ORF">H8K43_01245</name>
</gene>
<proteinExistence type="predicted"/>
<dbReference type="InterPro" id="IPR021738">
    <property type="entry name" value="DUF3309"/>
</dbReference>
<keyword evidence="3" id="KW-1185">Reference proteome</keyword>
<dbReference type="EMBL" id="JACOGD010000001">
    <property type="protein sequence ID" value="MBC3930281.1"/>
    <property type="molecule type" value="Genomic_DNA"/>
</dbReference>
<keyword evidence="1" id="KW-0472">Membrane</keyword>
<organism evidence="2 3">
    <name type="scientific">Undibacterium curvum</name>
    <dbReference type="NCBI Taxonomy" id="2762294"/>
    <lineage>
        <taxon>Bacteria</taxon>
        <taxon>Pseudomonadati</taxon>
        <taxon>Pseudomonadota</taxon>
        <taxon>Betaproteobacteria</taxon>
        <taxon>Burkholderiales</taxon>
        <taxon>Oxalobacteraceae</taxon>
        <taxon>Undibacterium</taxon>
    </lineage>
</organism>
<keyword evidence="1" id="KW-1133">Transmembrane helix</keyword>
<name>A0ABR7A047_9BURK</name>
<evidence type="ECO:0000313" key="3">
    <source>
        <dbReference type="Proteomes" id="UP000654304"/>
    </source>
</evidence>
<reference evidence="2 3" key="1">
    <citation type="submission" date="2020-08" db="EMBL/GenBank/DDBJ databases">
        <title>Novel species isolated from subtropical streams in China.</title>
        <authorList>
            <person name="Lu H."/>
        </authorList>
    </citation>
    <scope>NUCLEOTIDE SEQUENCE [LARGE SCALE GENOMIC DNA]</scope>
    <source>
        <strain evidence="2 3">CY22W</strain>
    </source>
</reference>
<dbReference type="RefSeq" id="WP_186902169.1">
    <property type="nucleotide sequence ID" value="NZ_JACOGD010000001.1"/>
</dbReference>
<evidence type="ECO:0000313" key="2">
    <source>
        <dbReference type="EMBL" id="MBC3930281.1"/>
    </source>
</evidence>
<feature type="transmembrane region" description="Helical" evidence="1">
    <location>
        <begin position="28"/>
        <end position="46"/>
    </location>
</feature>
<evidence type="ECO:0000256" key="1">
    <source>
        <dbReference type="SAM" id="Phobius"/>
    </source>
</evidence>
<protein>
    <submittedName>
        <fullName evidence="2">DUF3309 domain-containing protein</fullName>
    </submittedName>
</protein>
<keyword evidence="1" id="KW-0812">Transmembrane</keyword>
<dbReference type="Pfam" id="PF11752">
    <property type="entry name" value="DUF3309"/>
    <property type="match status" value="1"/>
</dbReference>